<keyword evidence="1" id="KW-0560">Oxidoreductase</keyword>
<accession>A0A660A7S2</accession>
<reference evidence="1 2" key="1">
    <citation type="submission" date="2019-05" db="EMBL/GenBank/DDBJ databases">
        <title>Novel genomic isolates of S.pyogenes and S.dysgalactiae subsp. equisimilis associated to necrotising fasciitis (NSTI).</title>
        <authorList>
            <person name="Barrantes I."/>
        </authorList>
    </citation>
    <scope>NUCLEOTIDE SEQUENCE [LARGE SCALE GENOMIC DNA]</scope>
    <source>
        <strain evidence="1 2">SPY6028</strain>
    </source>
</reference>
<dbReference type="GO" id="GO:0004601">
    <property type="term" value="F:peroxidase activity"/>
    <property type="evidence" value="ECO:0007669"/>
    <property type="project" value="UniProtKB-KW"/>
</dbReference>
<dbReference type="AlphaFoldDB" id="A0A660A7S2"/>
<organism evidence="1 2">
    <name type="scientific">Streptococcus pyogenes</name>
    <dbReference type="NCBI Taxonomy" id="1314"/>
    <lineage>
        <taxon>Bacteria</taxon>
        <taxon>Bacillati</taxon>
        <taxon>Bacillota</taxon>
        <taxon>Bacilli</taxon>
        <taxon>Lactobacillales</taxon>
        <taxon>Streptococcaceae</taxon>
        <taxon>Streptococcus</taxon>
    </lineage>
</organism>
<dbReference type="Proteomes" id="UP000316580">
    <property type="component" value="Unassembled WGS sequence"/>
</dbReference>
<evidence type="ECO:0000313" key="1">
    <source>
        <dbReference type="EMBL" id="TNY48688.1"/>
    </source>
</evidence>
<dbReference type="EMBL" id="VCID01000025">
    <property type="protein sequence ID" value="TNY48688.1"/>
    <property type="molecule type" value="Genomic_DNA"/>
</dbReference>
<feature type="non-terminal residue" evidence="1">
    <location>
        <position position="1"/>
    </location>
</feature>
<dbReference type="InterPro" id="IPR016156">
    <property type="entry name" value="FAD/NAD-linked_Rdtase_dimer_sf"/>
</dbReference>
<comment type="caution">
    <text evidence="1">The sequence shown here is derived from an EMBL/GenBank/DDBJ whole genome shotgun (WGS) entry which is preliminary data.</text>
</comment>
<evidence type="ECO:0000313" key="2">
    <source>
        <dbReference type="Proteomes" id="UP000316580"/>
    </source>
</evidence>
<dbReference type="Gene3D" id="3.30.390.30">
    <property type="match status" value="1"/>
</dbReference>
<keyword evidence="1" id="KW-0575">Peroxidase</keyword>
<protein>
    <submittedName>
        <fullName evidence="1">NADH peroxidase</fullName>
    </submittedName>
</protein>
<proteinExistence type="predicted"/>
<sequence>WLKLIDRKEDGVLVGAQLLSKSNTLLLANQLGQAVALKLTDDHLAFQDFLFLQGHSDAAYHLHEASLKLFEKRHSHED</sequence>
<gene>
    <name evidence="1" type="ORF">FGO82_00100</name>
</gene>
<dbReference type="SUPFAM" id="SSF55424">
    <property type="entry name" value="FAD/NAD-linked reductases, dimerisation (C-terminal) domain"/>
    <property type="match status" value="1"/>
</dbReference>
<name>A0A660A7S2_STRPY</name>